<sequence>MNISTIFRIYLSHLEIYQRFSEYIYHILKYINDSTKDINLMTKRKHHYTPVFPFSLYQLYIRSESFFLICFTS</sequence>
<evidence type="ECO:0000313" key="2">
    <source>
        <dbReference type="Proteomes" id="UP000194882"/>
    </source>
</evidence>
<dbReference type="EMBL" id="NFDT01000273">
    <property type="protein sequence ID" value="OTY81681.1"/>
    <property type="molecule type" value="Genomic_DNA"/>
</dbReference>
<dbReference type="Proteomes" id="UP000194882">
    <property type="component" value="Unassembled WGS sequence"/>
</dbReference>
<organism evidence="1 2">
    <name type="scientific">Bacillus thuringiensis serovar subtoxicus</name>
    <dbReference type="NCBI Taxonomy" id="475791"/>
    <lineage>
        <taxon>Bacteria</taxon>
        <taxon>Bacillati</taxon>
        <taxon>Bacillota</taxon>
        <taxon>Bacilli</taxon>
        <taxon>Bacillales</taxon>
        <taxon>Bacillaceae</taxon>
        <taxon>Bacillus</taxon>
        <taxon>Bacillus cereus group</taxon>
    </lineage>
</organism>
<dbReference type="AlphaFoldDB" id="A0A9X6FEY4"/>
<name>A0A9X6FEY4_BACTU</name>
<gene>
    <name evidence="1" type="ORF">BK754_32840</name>
</gene>
<reference evidence="1 2" key="1">
    <citation type="submission" date="2016-10" db="EMBL/GenBank/DDBJ databases">
        <title>Comparative genomics of Bacillus thuringiensis reveals a path to pathogens against multiple invertebrate hosts.</title>
        <authorList>
            <person name="Zheng J."/>
            <person name="Gao Q."/>
            <person name="Liu H."/>
            <person name="Peng D."/>
            <person name="Ruan L."/>
            <person name="Sun M."/>
        </authorList>
    </citation>
    <scope>NUCLEOTIDE SEQUENCE [LARGE SCALE GENOMIC DNA]</scope>
    <source>
        <strain evidence="1">BGSC 4I4</strain>
    </source>
</reference>
<evidence type="ECO:0000313" key="1">
    <source>
        <dbReference type="EMBL" id="OTY81681.1"/>
    </source>
</evidence>
<comment type="caution">
    <text evidence="1">The sequence shown here is derived from an EMBL/GenBank/DDBJ whole genome shotgun (WGS) entry which is preliminary data.</text>
</comment>
<protein>
    <submittedName>
        <fullName evidence="1">Uncharacterized protein</fullName>
    </submittedName>
</protein>
<proteinExistence type="predicted"/>
<accession>A0A9X6FEY4</accession>